<protein>
    <recommendedName>
        <fullName evidence="4">HIT domain-containing protein</fullName>
    </recommendedName>
</protein>
<dbReference type="EMBL" id="ML213595">
    <property type="protein sequence ID" value="TFK41338.1"/>
    <property type="molecule type" value="Genomic_DNA"/>
</dbReference>
<dbReference type="Gene3D" id="3.30.428.10">
    <property type="entry name" value="HIT-like"/>
    <property type="match status" value="1"/>
</dbReference>
<feature type="compositionally biased region" description="Low complexity" evidence="1">
    <location>
        <begin position="243"/>
        <end position="267"/>
    </location>
</feature>
<dbReference type="SUPFAM" id="SSF54197">
    <property type="entry name" value="HIT-like"/>
    <property type="match status" value="1"/>
</dbReference>
<name>A0A5C3MBY0_9AGAR</name>
<evidence type="ECO:0008006" key="4">
    <source>
        <dbReference type="Google" id="ProtNLM"/>
    </source>
</evidence>
<organism evidence="2 3">
    <name type="scientific">Crucibulum laeve</name>
    <dbReference type="NCBI Taxonomy" id="68775"/>
    <lineage>
        <taxon>Eukaryota</taxon>
        <taxon>Fungi</taxon>
        <taxon>Dikarya</taxon>
        <taxon>Basidiomycota</taxon>
        <taxon>Agaricomycotina</taxon>
        <taxon>Agaricomycetes</taxon>
        <taxon>Agaricomycetidae</taxon>
        <taxon>Agaricales</taxon>
        <taxon>Agaricineae</taxon>
        <taxon>Nidulariaceae</taxon>
        <taxon>Crucibulum</taxon>
    </lineage>
</organism>
<evidence type="ECO:0000256" key="1">
    <source>
        <dbReference type="SAM" id="MobiDB-lite"/>
    </source>
</evidence>
<evidence type="ECO:0000313" key="2">
    <source>
        <dbReference type="EMBL" id="TFK41338.1"/>
    </source>
</evidence>
<evidence type="ECO:0000313" key="3">
    <source>
        <dbReference type="Proteomes" id="UP000308652"/>
    </source>
</evidence>
<gene>
    <name evidence="2" type="ORF">BDQ12DRAFT_733637</name>
</gene>
<dbReference type="STRING" id="68775.A0A5C3MBY0"/>
<sequence length="267" mass="28670">MATSIPYAPKAGCPMCGIVASAVHATPNSPLSPSFPTGSTAPEVLWRDDNFTAYREKANPVSSKGHIIIAFNLHVPSIYTLSSTDLPLLVNVRNLAARLLTSLVPTSTPLTPSVAALPPSAPLHNPNNQFRIGFITPPFKDNKIPVTDHLHAHAFIGPADLLGWWRGIAYGPLAWYAIDDLIAEIRESVSNNRIKSGHENRTRAPIDMVPQAGARMGAADGREFTEPGLARADSHLEEGEGRPSSMENSPRSSSLLSPTSSIPHLRV</sequence>
<dbReference type="AlphaFoldDB" id="A0A5C3MBY0"/>
<feature type="region of interest" description="Disordered" evidence="1">
    <location>
        <begin position="226"/>
        <end position="267"/>
    </location>
</feature>
<reference evidence="2 3" key="1">
    <citation type="journal article" date="2019" name="Nat. Ecol. Evol.">
        <title>Megaphylogeny resolves global patterns of mushroom evolution.</title>
        <authorList>
            <person name="Varga T."/>
            <person name="Krizsan K."/>
            <person name="Foldi C."/>
            <person name="Dima B."/>
            <person name="Sanchez-Garcia M."/>
            <person name="Sanchez-Ramirez S."/>
            <person name="Szollosi G.J."/>
            <person name="Szarkandi J.G."/>
            <person name="Papp V."/>
            <person name="Albert L."/>
            <person name="Andreopoulos W."/>
            <person name="Angelini C."/>
            <person name="Antonin V."/>
            <person name="Barry K.W."/>
            <person name="Bougher N.L."/>
            <person name="Buchanan P."/>
            <person name="Buyck B."/>
            <person name="Bense V."/>
            <person name="Catcheside P."/>
            <person name="Chovatia M."/>
            <person name="Cooper J."/>
            <person name="Damon W."/>
            <person name="Desjardin D."/>
            <person name="Finy P."/>
            <person name="Geml J."/>
            <person name="Haridas S."/>
            <person name="Hughes K."/>
            <person name="Justo A."/>
            <person name="Karasinski D."/>
            <person name="Kautmanova I."/>
            <person name="Kiss B."/>
            <person name="Kocsube S."/>
            <person name="Kotiranta H."/>
            <person name="LaButti K.M."/>
            <person name="Lechner B.E."/>
            <person name="Liimatainen K."/>
            <person name="Lipzen A."/>
            <person name="Lukacs Z."/>
            <person name="Mihaltcheva S."/>
            <person name="Morgado L.N."/>
            <person name="Niskanen T."/>
            <person name="Noordeloos M.E."/>
            <person name="Ohm R.A."/>
            <person name="Ortiz-Santana B."/>
            <person name="Ovrebo C."/>
            <person name="Racz N."/>
            <person name="Riley R."/>
            <person name="Savchenko A."/>
            <person name="Shiryaev A."/>
            <person name="Soop K."/>
            <person name="Spirin V."/>
            <person name="Szebenyi C."/>
            <person name="Tomsovsky M."/>
            <person name="Tulloss R.E."/>
            <person name="Uehling J."/>
            <person name="Grigoriev I.V."/>
            <person name="Vagvolgyi C."/>
            <person name="Papp T."/>
            <person name="Martin F.M."/>
            <person name="Miettinen O."/>
            <person name="Hibbett D.S."/>
            <person name="Nagy L.G."/>
        </authorList>
    </citation>
    <scope>NUCLEOTIDE SEQUENCE [LARGE SCALE GENOMIC DNA]</scope>
    <source>
        <strain evidence="2 3">CBS 166.37</strain>
    </source>
</reference>
<dbReference type="OrthoDB" id="3361363at2759"/>
<proteinExistence type="predicted"/>
<dbReference type="InterPro" id="IPR036265">
    <property type="entry name" value="HIT-like_sf"/>
</dbReference>
<keyword evidence="3" id="KW-1185">Reference proteome</keyword>
<feature type="compositionally biased region" description="Basic and acidic residues" evidence="1">
    <location>
        <begin position="232"/>
        <end position="241"/>
    </location>
</feature>
<dbReference type="Proteomes" id="UP000308652">
    <property type="component" value="Unassembled WGS sequence"/>
</dbReference>
<accession>A0A5C3MBY0</accession>